<dbReference type="InterPro" id="IPR023632">
    <property type="entry name" value="ATP_synth_F1_gsu_CS"/>
</dbReference>
<gene>
    <name evidence="10" type="primary">atpG</name>
    <name evidence="11" type="ORF">H9661_14960</name>
</gene>
<proteinExistence type="inferred from homology"/>
<dbReference type="HAMAP" id="MF_00815">
    <property type="entry name" value="ATP_synth_gamma_bact"/>
    <property type="match status" value="1"/>
</dbReference>
<dbReference type="PRINTS" id="PR00126">
    <property type="entry name" value="ATPASEGAMMA"/>
</dbReference>
<evidence type="ECO:0000256" key="9">
    <source>
        <dbReference type="ARBA" id="ARBA00023310"/>
    </source>
</evidence>
<evidence type="ECO:0000256" key="6">
    <source>
        <dbReference type="ARBA" id="ARBA00023065"/>
    </source>
</evidence>
<keyword evidence="5 10" id="KW-0375">Hydrogen ion transport</keyword>
<accession>A0ABR8PWZ7</accession>
<keyword evidence="8 10" id="KW-0139">CF(1)</keyword>
<dbReference type="SUPFAM" id="SSF52943">
    <property type="entry name" value="ATP synthase (F1-ATPase), gamma subunit"/>
    <property type="match status" value="1"/>
</dbReference>
<dbReference type="EMBL" id="JACSRA010000026">
    <property type="protein sequence ID" value="MBD7912653.1"/>
    <property type="molecule type" value="Genomic_DNA"/>
</dbReference>
<sequence length="282" mass="31385">MGAAGLIEIKRRMKSVQSTKKITNAMGLVATSKLRRCRMELSANEEYMKAAEQIVRSLASAESDFVSPYFSGNNSEKKLYIVMTSDQGLCGGYNNNVVTFLENLVENDMNNTRVITVGSKGIGYVKRAGFETVSEYVDIPDIPTAKEVKVICEKALSLYNSKEVSEVHIVYTEFQSSVKQEVKDELLLPVKKLEGTSVDQIVEPDYETVLTDSLEVYLKGKLRRLMLSSKCSEQSSRMTAMDGATSNANDILENLNLKYNRIRQSIITQEITEIVSGAEAQN</sequence>
<dbReference type="InterPro" id="IPR000131">
    <property type="entry name" value="ATP_synth_F1_gsu"/>
</dbReference>
<evidence type="ECO:0000256" key="5">
    <source>
        <dbReference type="ARBA" id="ARBA00022781"/>
    </source>
</evidence>
<keyword evidence="9 10" id="KW-0066">ATP synthesis</keyword>
<dbReference type="PANTHER" id="PTHR11693">
    <property type="entry name" value="ATP SYNTHASE GAMMA CHAIN"/>
    <property type="match status" value="1"/>
</dbReference>
<comment type="function">
    <text evidence="1 10">Produces ATP from ADP in the presence of a proton gradient across the membrane. The gamma chain is believed to be important in regulating ATPase activity and the flow of protons through the CF(0) complex.</text>
</comment>
<keyword evidence="4 10" id="KW-0813">Transport</keyword>
<evidence type="ECO:0000256" key="8">
    <source>
        <dbReference type="ARBA" id="ARBA00023196"/>
    </source>
</evidence>
<keyword evidence="12" id="KW-1185">Reference proteome</keyword>
<evidence type="ECO:0000256" key="1">
    <source>
        <dbReference type="ARBA" id="ARBA00003456"/>
    </source>
</evidence>
<evidence type="ECO:0000256" key="4">
    <source>
        <dbReference type="ARBA" id="ARBA00022448"/>
    </source>
</evidence>
<dbReference type="PROSITE" id="PS00153">
    <property type="entry name" value="ATPASE_GAMMA"/>
    <property type="match status" value="1"/>
</dbReference>
<dbReference type="NCBIfam" id="TIGR01146">
    <property type="entry name" value="ATPsyn_F1gamma"/>
    <property type="match status" value="1"/>
</dbReference>
<evidence type="ECO:0000313" key="11">
    <source>
        <dbReference type="EMBL" id="MBD7912653.1"/>
    </source>
</evidence>
<dbReference type="Gene3D" id="1.10.287.80">
    <property type="entry name" value="ATP synthase, gamma subunit, helix hairpin domain"/>
    <property type="match status" value="1"/>
</dbReference>
<evidence type="ECO:0000256" key="10">
    <source>
        <dbReference type="HAMAP-Rule" id="MF_00815"/>
    </source>
</evidence>
<dbReference type="Gene3D" id="3.40.1380.10">
    <property type="match status" value="1"/>
</dbReference>
<dbReference type="InterPro" id="IPR035968">
    <property type="entry name" value="ATP_synth_F1_ATPase_gsu"/>
</dbReference>
<comment type="similarity">
    <text evidence="3 10">Belongs to the ATPase gamma chain family.</text>
</comment>
<dbReference type="Pfam" id="PF00231">
    <property type="entry name" value="ATP-synt"/>
    <property type="match status" value="1"/>
</dbReference>
<organism evidence="11 12">
    <name type="scientific">Clostridium cibarium</name>
    <dbReference type="NCBI Taxonomy" id="2762247"/>
    <lineage>
        <taxon>Bacteria</taxon>
        <taxon>Bacillati</taxon>
        <taxon>Bacillota</taxon>
        <taxon>Clostridia</taxon>
        <taxon>Eubacteriales</taxon>
        <taxon>Clostridiaceae</taxon>
        <taxon>Clostridium</taxon>
    </lineage>
</organism>
<dbReference type="CDD" id="cd12151">
    <property type="entry name" value="F1-ATPase_gamma"/>
    <property type="match status" value="1"/>
</dbReference>
<comment type="subcellular location">
    <subcellularLocation>
        <location evidence="10">Cell membrane</location>
        <topology evidence="10">Peripheral membrane protein</topology>
    </subcellularLocation>
    <subcellularLocation>
        <location evidence="2">Membrane</location>
        <topology evidence="2">Peripheral membrane protein</topology>
    </subcellularLocation>
</comment>
<reference evidence="11 12" key="1">
    <citation type="submission" date="2020-08" db="EMBL/GenBank/DDBJ databases">
        <title>A Genomic Blueprint of the Chicken Gut Microbiome.</title>
        <authorList>
            <person name="Gilroy R."/>
            <person name="Ravi A."/>
            <person name="Getino M."/>
            <person name="Pursley I."/>
            <person name="Horton D.L."/>
            <person name="Alikhan N.-F."/>
            <person name="Baker D."/>
            <person name="Gharbi K."/>
            <person name="Hall N."/>
            <person name="Watson M."/>
            <person name="Adriaenssens E.M."/>
            <person name="Foster-Nyarko E."/>
            <person name="Jarju S."/>
            <person name="Secka A."/>
            <person name="Antonio M."/>
            <person name="Oren A."/>
            <person name="Chaudhuri R."/>
            <person name="La Ragione R.M."/>
            <person name="Hildebrand F."/>
            <person name="Pallen M.J."/>
        </authorList>
    </citation>
    <scope>NUCLEOTIDE SEQUENCE [LARGE SCALE GENOMIC DNA]</scope>
    <source>
        <strain evidence="11 12">Sa3CVN1</strain>
    </source>
</reference>
<comment type="subunit">
    <text evidence="10">F-type ATPases have 2 components, CF(1) - the catalytic core - and CF(0) - the membrane proton channel. CF(1) has five subunits: alpha(3), beta(3), gamma(1), delta(1), epsilon(1). CF(0) has three main subunits: a, b and c.</text>
</comment>
<evidence type="ECO:0000256" key="7">
    <source>
        <dbReference type="ARBA" id="ARBA00023136"/>
    </source>
</evidence>
<evidence type="ECO:0000313" key="12">
    <source>
        <dbReference type="Proteomes" id="UP000627781"/>
    </source>
</evidence>
<dbReference type="RefSeq" id="WP_143317433.1">
    <property type="nucleotide sequence ID" value="NZ_JACSRA010000026.1"/>
</dbReference>
<evidence type="ECO:0000256" key="3">
    <source>
        <dbReference type="ARBA" id="ARBA00007681"/>
    </source>
</evidence>
<keyword evidence="7 10" id="KW-0472">Membrane</keyword>
<dbReference type="PANTHER" id="PTHR11693:SF22">
    <property type="entry name" value="ATP SYNTHASE SUBUNIT GAMMA, MITOCHONDRIAL"/>
    <property type="match status" value="1"/>
</dbReference>
<keyword evidence="6 10" id="KW-0406">Ion transport</keyword>
<name>A0ABR8PWZ7_9CLOT</name>
<comment type="caution">
    <text evidence="11">The sequence shown here is derived from an EMBL/GenBank/DDBJ whole genome shotgun (WGS) entry which is preliminary data.</text>
</comment>
<protein>
    <recommendedName>
        <fullName evidence="10">ATP synthase gamma chain</fullName>
    </recommendedName>
    <alternativeName>
        <fullName evidence="10">ATP synthase F1 sector gamma subunit</fullName>
    </alternativeName>
    <alternativeName>
        <fullName evidence="10">F-ATPase gamma subunit</fullName>
    </alternativeName>
</protein>
<dbReference type="Proteomes" id="UP000627781">
    <property type="component" value="Unassembled WGS sequence"/>
</dbReference>
<keyword evidence="10" id="KW-1003">Cell membrane</keyword>
<evidence type="ECO:0000256" key="2">
    <source>
        <dbReference type="ARBA" id="ARBA00004170"/>
    </source>
</evidence>